<dbReference type="PATRIC" id="fig|13690.10.peg.4742"/>
<reference evidence="6 7" key="1">
    <citation type="submission" date="2014-03" db="EMBL/GenBank/DDBJ databases">
        <title>Genome sequence of Sphingobium yanoikuyae B1.</title>
        <authorList>
            <person name="Gan H.M."/>
            <person name="Gan H.Y."/>
            <person name="Savka M.A."/>
        </authorList>
    </citation>
    <scope>NUCLEOTIDE SEQUENCE [LARGE SCALE GENOMIC DNA]</scope>
    <source>
        <strain evidence="6 7">B1</strain>
    </source>
</reference>
<dbReference type="InterPro" id="IPR001647">
    <property type="entry name" value="HTH_TetR"/>
</dbReference>
<dbReference type="InterPro" id="IPR023772">
    <property type="entry name" value="DNA-bd_HTH_TetR-type_CS"/>
</dbReference>
<dbReference type="eggNOG" id="COG1309">
    <property type="taxonomic scope" value="Bacteria"/>
</dbReference>
<dbReference type="PANTHER" id="PTHR30055:SF234">
    <property type="entry name" value="HTH-TYPE TRANSCRIPTIONAL REGULATOR BETI"/>
    <property type="match status" value="1"/>
</dbReference>
<feature type="DNA-binding region" description="H-T-H motif" evidence="4">
    <location>
        <begin position="33"/>
        <end position="52"/>
    </location>
</feature>
<evidence type="ECO:0000256" key="3">
    <source>
        <dbReference type="ARBA" id="ARBA00023163"/>
    </source>
</evidence>
<dbReference type="PANTHER" id="PTHR30055">
    <property type="entry name" value="HTH-TYPE TRANSCRIPTIONAL REGULATOR RUTR"/>
    <property type="match status" value="1"/>
</dbReference>
<keyword evidence="2 4" id="KW-0238">DNA-binding</keyword>
<dbReference type="SUPFAM" id="SSF46689">
    <property type="entry name" value="Homeodomain-like"/>
    <property type="match status" value="1"/>
</dbReference>
<dbReference type="InterPro" id="IPR036271">
    <property type="entry name" value="Tet_transcr_reg_TetR-rel_C_sf"/>
</dbReference>
<dbReference type="AlphaFoldDB" id="A0A084EAY9"/>
<proteinExistence type="predicted"/>
<dbReference type="Gene3D" id="1.10.357.10">
    <property type="entry name" value="Tetracycline Repressor, domain 2"/>
    <property type="match status" value="1"/>
</dbReference>
<dbReference type="PROSITE" id="PS50977">
    <property type="entry name" value="HTH_TETR_2"/>
    <property type="match status" value="1"/>
</dbReference>
<dbReference type="InterPro" id="IPR050109">
    <property type="entry name" value="HTH-type_TetR-like_transc_reg"/>
</dbReference>
<keyword evidence="1" id="KW-0805">Transcription regulation</keyword>
<dbReference type="Proteomes" id="UP000028534">
    <property type="component" value="Unassembled WGS sequence"/>
</dbReference>
<dbReference type="PROSITE" id="PS01081">
    <property type="entry name" value="HTH_TETR_1"/>
    <property type="match status" value="1"/>
</dbReference>
<dbReference type="PRINTS" id="PR00455">
    <property type="entry name" value="HTHTETR"/>
</dbReference>
<name>A0A084EAY9_SPHYA</name>
<evidence type="ECO:0000313" key="6">
    <source>
        <dbReference type="EMBL" id="KEZ15131.1"/>
    </source>
</evidence>
<keyword evidence="3" id="KW-0804">Transcription</keyword>
<comment type="caution">
    <text evidence="6">The sequence shown here is derived from an EMBL/GenBank/DDBJ whole genome shotgun (WGS) entry which is preliminary data.</text>
</comment>
<gene>
    <name evidence="6" type="ORF">CP98_04604</name>
</gene>
<dbReference type="GO" id="GO:0003700">
    <property type="term" value="F:DNA-binding transcription factor activity"/>
    <property type="evidence" value="ECO:0007669"/>
    <property type="project" value="TreeGrafter"/>
</dbReference>
<evidence type="ECO:0000259" key="5">
    <source>
        <dbReference type="PROSITE" id="PS50977"/>
    </source>
</evidence>
<evidence type="ECO:0000256" key="1">
    <source>
        <dbReference type="ARBA" id="ARBA00023015"/>
    </source>
</evidence>
<sequence length="216" mass="23784">MPKRDAAFMEAQRSMIARAALGVLLEKGYHATSLRDICKAAGISIGALYTHFKTKEEAVVVACSQEMSGVDSDATVSSWEDYVDLVFAKEADWENEIVRGRLRLSLQFATEVMQLPENPPGLSNIQRQYRETIYRCLAKLHEAGIIKPTIDLEALTKIHIQIVSGASFGLLSDHDRQFSEVRETVKTALELTAGFVGSARKRASKTGGEEKSQPPG</sequence>
<dbReference type="RefSeq" id="WP_080727340.1">
    <property type="nucleotide sequence ID" value="NZ_JGVR01000044.1"/>
</dbReference>
<feature type="domain" description="HTH tetR-type" evidence="5">
    <location>
        <begin position="10"/>
        <end position="70"/>
    </location>
</feature>
<organism evidence="6 7">
    <name type="scientific">Sphingobium yanoikuyae</name>
    <name type="common">Sphingomonas yanoikuyae</name>
    <dbReference type="NCBI Taxonomy" id="13690"/>
    <lineage>
        <taxon>Bacteria</taxon>
        <taxon>Pseudomonadati</taxon>
        <taxon>Pseudomonadota</taxon>
        <taxon>Alphaproteobacteria</taxon>
        <taxon>Sphingomonadales</taxon>
        <taxon>Sphingomonadaceae</taxon>
        <taxon>Sphingobium</taxon>
    </lineage>
</organism>
<evidence type="ECO:0000313" key="7">
    <source>
        <dbReference type="Proteomes" id="UP000028534"/>
    </source>
</evidence>
<dbReference type="GO" id="GO:0000976">
    <property type="term" value="F:transcription cis-regulatory region binding"/>
    <property type="evidence" value="ECO:0007669"/>
    <property type="project" value="TreeGrafter"/>
</dbReference>
<evidence type="ECO:0000256" key="2">
    <source>
        <dbReference type="ARBA" id="ARBA00023125"/>
    </source>
</evidence>
<evidence type="ECO:0000256" key="4">
    <source>
        <dbReference type="PROSITE-ProRule" id="PRU00335"/>
    </source>
</evidence>
<dbReference type="Pfam" id="PF00440">
    <property type="entry name" value="TetR_N"/>
    <property type="match status" value="1"/>
</dbReference>
<protein>
    <submittedName>
        <fullName evidence="6">DNA-binding transcriptional repressor AcrR</fullName>
    </submittedName>
</protein>
<dbReference type="InterPro" id="IPR009057">
    <property type="entry name" value="Homeodomain-like_sf"/>
</dbReference>
<dbReference type="EMBL" id="JGVR01000044">
    <property type="protein sequence ID" value="KEZ15131.1"/>
    <property type="molecule type" value="Genomic_DNA"/>
</dbReference>
<dbReference type="SUPFAM" id="SSF48498">
    <property type="entry name" value="Tetracyclin repressor-like, C-terminal domain"/>
    <property type="match status" value="1"/>
</dbReference>
<accession>A0A084EAY9</accession>